<dbReference type="InterPro" id="IPR009057">
    <property type="entry name" value="Homeodomain-like_sf"/>
</dbReference>
<name>A0A5B2V8P3_9HYPH</name>
<keyword evidence="1" id="KW-0805">Transcription regulation</keyword>
<feature type="compositionally biased region" description="Basic residues" evidence="4">
    <location>
        <begin position="182"/>
        <end position="198"/>
    </location>
</feature>
<dbReference type="Proteomes" id="UP000323142">
    <property type="component" value="Unassembled WGS sequence"/>
</dbReference>
<evidence type="ECO:0000259" key="5">
    <source>
        <dbReference type="PROSITE" id="PS01124"/>
    </source>
</evidence>
<proteinExistence type="predicted"/>
<keyword evidence="2" id="KW-0238">DNA-binding</keyword>
<feature type="compositionally biased region" description="Basic and acidic residues" evidence="4">
    <location>
        <begin position="60"/>
        <end position="71"/>
    </location>
</feature>
<reference evidence="6 7" key="1">
    <citation type="submission" date="2019-09" db="EMBL/GenBank/DDBJ databases">
        <title>Salinarimonas rosea gen. nov., sp. nov., a new member of the a-2 subgroup of the Proteobacteria.</title>
        <authorList>
            <person name="Liu J."/>
        </authorList>
    </citation>
    <scope>NUCLEOTIDE SEQUENCE [LARGE SCALE GENOMIC DNA]</scope>
    <source>
        <strain evidence="6 7">BN140002</strain>
    </source>
</reference>
<evidence type="ECO:0000256" key="4">
    <source>
        <dbReference type="SAM" id="MobiDB-lite"/>
    </source>
</evidence>
<reference evidence="6 7" key="2">
    <citation type="submission" date="2019-09" db="EMBL/GenBank/DDBJ databases">
        <authorList>
            <person name="Jin C."/>
        </authorList>
    </citation>
    <scope>NUCLEOTIDE SEQUENCE [LARGE SCALE GENOMIC DNA]</scope>
    <source>
        <strain evidence="6 7">BN140002</strain>
    </source>
</reference>
<dbReference type="InterPro" id="IPR050204">
    <property type="entry name" value="AraC_XylS_family_regulators"/>
</dbReference>
<dbReference type="EMBL" id="VUOA01000047">
    <property type="protein sequence ID" value="KAA2234597.1"/>
    <property type="molecule type" value="Genomic_DNA"/>
</dbReference>
<dbReference type="Gene3D" id="1.10.10.60">
    <property type="entry name" value="Homeodomain-like"/>
    <property type="match status" value="2"/>
</dbReference>
<dbReference type="AlphaFoldDB" id="A0A5B2V8P3"/>
<evidence type="ECO:0000313" key="7">
    <source>
        <dbReference type="Proteomes" id="UP000323142"/>
    </source>
</evidence>
<dbReference type="PANTHER" id="PTHR46796:SF14">
    <property type="entry name" value="TRANSCRIPTIONAL REGULATORY PROTEIN"/>
    <property type="match status" value="1"/>
</dbReference>
<organism evidence="6 7">
    <name type="scientific">Salinarimonas soli</name>
    <dbReference type="NCBI Taxonomy" id="1638099"/>
    <lineage>
        <taxon>Bacteria</taxon>
        <taxon>Pseudomonadati</taxon>
        <taxon>Pseudomonadota</taxon>
        <taxon>Alphaproteobacteria</taxon>
        <taxon>Hyphomicrobiales</taxon>
        <taxon>Salinarimonadaceae</taxon>
        <taxon>Salinarimonas</taxon>
    </lineage>
</organism>
<feature type="compositionally biased region" description="Low complexity" evidence="4">
    <location>
        <begin position="26"/>
        <end position="40"/>
    </location>
</feature>
<feature type="compositionally biased region" description="Basic and acidic residues" evidence="4">
    <location>
        <begin position="134"/>
        <end position="151"/>
    </location>
</feature>
<protein>
    <submittedName>
        <fullName evidence="6">Helix-turn-helix domain-containing protein</fullName>
    </submittedName>
</protein>
<keyword evidence="3" id="KW-0804">Transcription</keyword>
<dbReference type="PROSITE" id="PS01124">
    <property type="entry name" value="HTH_ARAC_FAMILY_2"/>
    <property type="match status" value="1"/>
</dbReference>
<dbReference type="PANTHER" id="PTHR46796">
    <property type="entry name" value="HTH-TYPE TRANSCRIPTIONAL ACTIVATOR RHAS-RELATED"/>
    <property type="match status" value="1"/>
</dbReference>
<sequence>MHRLLRSRQRRSRKPCSLTREEIFESCRTSRPSASPSPRSGLDARGAAPVDDGYACPGAIERRHAEPDPAHLSKARRPPPDGGKSPIQLGGDTLNRKIDDLAAGPGTRSRRTPSRVQPSTGAGPPMTPGGQDTPCERGLPRTERSRLEDRRRFALPIIPRCSCRQAAACRDDFQTGVASRASSRRPRPTVPNSRHRRLGTTSKGSAMYLSAHALNDHARSASRMASRLAARHPDGIDETWIAPTCPNYVGARSVTLDHDAWSDAAVTLAHVRASGEVHASLTADCTRILVAVEEVGGPFVLRGEAALGRPLALAPNGVSVVPAGAEVSGSARRLSYLCHLAVQVDRDHLEAAFGDTLDIGRVLAPRLMSTNPRAAGLARMIADECNGVQTHDRVFRDSLMLAFLSALVSGVDQASKPARGGLAAWQVRRTIDYIVQNLGSDIDLAQLAGGVGLSRSHFCRAFRETTGLPPHKWVINARIERAKEHLLAAKLSLSQIALDVGFSDQSHFTRAFSKSEGISPGAWLRSRL</sequence>
<feature type="region of interest" description="Disordered" evidence="4">
    <location>
        <begin position="175"/>
        <end position="199"/>
    </location>
</feature>
<feature type="compositionally biased region" description="Basic residues" evidence="4">
    <location>
        <begin position="1"/>
        <end position="14"/>
    </location>
</feature>
<dbReference type="InterPro" id="IPR020449">
    <property type="entry name" value="Tscrpt_reg_AraC-type_HTH"/>
</dbReference>
<dbReference type="GO" id="GO:0043565">
    <property type="term" value="F:sequence-specific DNA binding"/>
    <property type="evidence" value="ECO:0007669"/>
    <property type="project" value="InterPro"/>
</dbReference>
<accession>A0A5B2V8P3</accession>
<dbReference type="InterPro" id="IPR018060">
    <property type="entry name" value="HTH_AraC"/>
</dbReference>
<dbReference type="SMART" id="SM00342">
    <property type="entry name" value="HTH_ARAC"/>
    <property type="match status" value="1"/>
</dbReference>
<evidence type="ECO:0000313" key="6">
    <source>
        <dbReference type="EMBL" id="KAA2234597.1"/>
    </source>
</evidence>
<dbReference type="Pfam" id="PF12833">
    <property type="entry name" value="HTH_18"/>
    <property type="match status" value="1"/>
</dbReference>
<gene>
    <name evidence="6" type="ORF">F0L46_23640</name>
</gene>
<dbReference type="InterPro" id="IPR018062">
    <property type="entry name" value="HTH_AraC-typ_CS"/>
</dbReference>
<feature type="domain" description="HTH araC/xylS-type" evidence="5">
    <location>
        <begin position="428"/>
        <end position="526"/>
    </location>
</feature>
<feature type="region of interest" description="Disordered" evidence="4">
    <location>
        <begin position="1"/>
        <end position="151"/>
    </location>
</feature>
<keyword evidence="7" id="KW-1185">Reference proteome</keyword>
<dbReference type="PROSITE" id="PS00041">
    <property type="entry name" value="HTH_ARAC_FAMILY_1"/>
    <property type="match status" value="1"/>
</dbReference>
<evidence type="ECO:0000256" key="1">
    <source>
        <dbReference type="ARBA" id="ARBA00023015"/>
    </source>
</evidence>
<dbReference type="PRINTS" id="PR00032">
    <property type="entry name" value="HTHARAC"/>
</dbReference>
<dbReference type="GO" id="GO:0003700">
    <property type="term" value="F:DNA-binding transcription factor activity"/>
    <property type="evidence" value="ECO:0007669"/>
    <property type="project" value="InterPro"/>
</dbReference>
<comment type="caution">
    <text evidence="6">The sequence shown here is derived from an EMBL/GenBank/DDBJ whole genome shotgun (WGS) entry which is preliminary data.</text>
</comment>
<evidence type="ECO:0000256" key="3">
    <source>
        <dbReference type="ARBA" id="ARBA00023163"/>
    </source>
</evidence>
<evidence type="ECO:0000256" key="2">
    <source>
        <dbReference type="ARBA" id="ARBA00023125"/>
    </source>
</evidence>
<dbReference type="SUPFAM" id="SSF46689">
    <property type="entry name" value="Homeodomain-like"/>
    <property type="match status" value="2"/>
</dbReference>